<dbReference type="GeneTree" id="ENSGT00390000018054"/>
<accession>H2YMY3</accession>
<feature type="compositionally biased region" description="Basic and acidic residues" evidence="1">
    <location>
        <begin position="311"/>
        <end position="321"/>
    </location>
</feature>
<feature type="compositionally biased region" description="Basic and acidic residues" evidence="1">
    <location>
        <begin position="286"/>
        <end position="299"/>
    </location>
</feature>
<proteinExistence type="predicted"/>
<feature type="compositionally biased region" description="Basic and acidic residues" evidence="1">
    <location>
        <begin position="228"/>
        <end position="238"/>
    </location>
</feature>
<reference evidence="2" key="3">
    <citation type="submission" date="2025-09" db="UniProtKB">
        <authorList>
            <consortium name="Ensembl"/>
        </authorList>
    </citation>
    <scope>IDENTIFICATION</scope>
</reference>
<sequence length="321" mass="35740">MSGGEDLLVSYYSAILAKACSVGDDFAQLYDIIVERCSKDQADHALEKARQLSVLNPKTLAIKIRWLESKIPKSLRISCDMNLPPSPQSDNIVKDESSAISSKPKGYVVVNVGNSVDDGIGFSLSNVSLDKNIDARKKLNDPIEEKFENENSIELGSMRKKSSKTRENITTDDSKSSKNKTNCDGSSVKSNRNQRRKKLKADQKNKDIVSTASAEVPPARNNKPSKKQNKESKKEETKQMLTSPSTSSPTVKSLELGDQLEEKKTTPNADILTDEVVQQILQKCDPLSDKKQKPVPKEKSQKKKKKKTKKTTSDERKQQEN</sequence>
<feature type="compositionally biased region" description="Basic and acidic residues" evidence="1">
    <location>
        <begin position="164"/>
        <end position="176"/>
    </location>
</feature>
<dbReference type="Proteomes" id="UP000007875">
    <property type="component" value="Unassembled WGS sequence"/>
</dbReference>
<keyword evidence="3" id="KW-1185">Reference proteome</keyword>
<dbReference type="Ensembl" id="ENSCSAVT00000006771.1">
    <property type="protein sequence ID" value="ENSCSAVP00000006685.1"/>
    <property type="gene ID" value="ENSCSAVG00000004005.1"/>
</dbReference>
<evidence type="ECO:0000256" key="1">
    <source>
        <dbReference type="SAM" id="MobiDB-lite"/>
    </source>
</evidence>
<feature type="compositionally biased region" description="Polar residues" evidence="1">
    <location>
        <begin position="179"/>
        <end position="191"/>
    </location>
</feature>
<dbReference type="AlphaFoldDB" id="H2YMY3"/>
<feature type="region of interest" description="Disordered" evidence="1">
    <location>
        <begin position="150"/>
        <end position="321"/>
    </location>
</feature>
<dbReference type="HOGENOM" id="CLU_075214_0_0_1"/>
<reference evidence="3" key="1">
    <citation type="submission" date="2003-08" db="EMBL/GenBank/DDBJ databases">
        <authorList>
            <person name="Birren B."/>
            <person name="Nusbaum C."/>
            <person name="Abebe A."/>
            <person name="Abouelleil A."/>
            <person name="Adekoya E."/>
            <person name="Ait-zahra M."/>
            <person name="Allen N."/>
            <person name="Allen T."/>
            <person name="An P."/>
            <person name="Anderson M."/>
            <person name="Anderson S."/>
            <person name="Arachchi H."/>
            <person name="Armbruster J."/>
            <person name="Bachantsang P."/>
            <person name="Baldwin J."/>
            <person name="Barry A."/>
            <person name="Bayul T."/>
            <person name="Blitshsteyn B."/>
            <person name="Bloom T."/>
            <person name="Blye J."/>
            <person name="Boguslavskiy L."/>
            <person name="Borowsky M."/>
            <person name="Boukhgalter B."/>
            <person name="Brunache A."/>
            <person name="Butler J."/>
            <person name="Calixte N."/>
            <person name="Calvo S."/>
            <person name="Camarata J."/>
            <person name="Campo K."/>
            <person name="Chang J."/>
            <person name="Cheshatsang Y."/>
            <person name="Citroen M."/>
            <person name="Collymore A."/>
            <person name="Considine T."/>
            <person name="Cook A."/>
            <person name="Cooke P."/>
            <person name="Corum B."/>
            <person name="Cuomo C."/>
            <person name="David R."/>
            <person name="Dawoe T."/>
            <person name="Degray S."/>
            <person name="Dodge S."/>
            <person name="Dooley K."/>
            <person name="Dorje P."/>
            <person name="Dorjee K."/>
            <person name="Dorris L."/>
            <person name="Duffey N."/>
            <person name="Dupes A."/>
            <person name="Elkins T."/>
            <person name="Engels R."/>
            <person name="Erickson J."/>
            <person name="Farina A."/>
            <person name="Faro S."/>
            <person name="Ferreira P."/>
            <person name="Fischer H."/>
            <person name="Fitzgerald M."/>
            <person name="Foley K."/>
            <person name="Gage D."/>
            <person name="Galagan J."/>
            <person name="Gearin G."/>
            <person name="Gnerre S."/>
            <person name="Gnirke A."/>
            <person name="Goyette A."/>
            <person name="Graham J."/>
            <person name="Grandbois E."/>
            <person name="Gyaltsen K."/>
            <person name="Hafez N."/>
            <person name="Hagopian D."/>
            <person name="Hagos B."/>
            <person name="Hall J."/>
            <person name="Hatcher B."/>
            <person name="Heller A."/>
            <person name="Higgins H."/>
            <person name="Honan T."/>
            <person name="Horn A."/>
            <person name="Houde N."/>
            <person name="Hughes L."/>
            <person name="Hulme W."/>
            <person name="Husby E."/>
            <person name="Iliev I."/>
            <person name="Jaffe D."/>
            <person name="Jones C."/>
            <person name="Kamal M."/>
            <person name="Kamat A."/>
            <person name="Kamvysselis M."/>
            <person name="Karlsson E."/>
            <person name="Kells C."/>
            <person name="Kieu A."/>
            <person name="Kisner P."/>
            <person name="Kodira C."/>
            <person name="Kulbokas E."/>
            <person name="Labutti K."/>
            <person name="Lama D."/>
            <person name="Landers T."/>
            <person name="Leger J."/>
            <person name="Levine S."/>
            <person name="Lewis D."/>
            <person name="Lewis T."/>
            <person name="Lindblad-toh K."/>
            <person name="Liu X."/>
            <person name="Lokyitsang T."/>
            <person name="Lokyitsang Y."/>
            <person name="Lucien O."/>
            <person name="Lui A."/>
            <person name="Ma L.J."/>
            <person name="Mabbitt R."/>
            <person name="Macdonald J."/>
            <person name="Maclean C."/>
            <person name="Major J."/>
            <person name="Manning J."/>
            <person name="Marabella R."/>
            <person name="Maru K."/>
            <person name="Matthews C."/>
            <person name="Mauceli E."/>
            <person name="Mccarthy M."/>
            <person name="Mcdonough S."/>
            <person name="Mcghee T."/>
            <person name="Meldrim J."/>
            <person name="Meneus L."/>
            <person name="Mesirov J."/>
            <person name="Mihalev A."/>
            <person name="Mihova T."/>
            <person name="Mikkelsen T."/>
            <person name="Mlenga V."/>
            <person name="Moru K."/>
            <person name="Mozes J."/>
            <person name="Mulrain L."/>
            <person name="Munson G."/>
            <person name="Naylor J."/>
            <person name="Newes C."/>
            <person name="Nguyen C."/>
            <person name="Nguyen N."/>
            <person name="Nguyen T."/>
            <person name="Nicol R."/>
            <person name="Nielsen C."/>
            <person name="Nizzari M."/>
            <person name="Norbu C."/>
            <person name="Norbu N."/>
            <person name="O'donnell P."/>
            <person name="Okoawo O."/>
            <person name="O'leary S."/>
            <person name="Omotosho B."/>
            <person name="O'neill K."/>
            <person name="Osman S."/>
            <person name="Parker S."/>
            <person name="Perrin D."/>
            <person name="Phunkhang P."/>
            <person name="Piqani B."/>
            <person name="Purcell S."/>
            <person name="Rachupka T."/>
            <person name="Ramasamy U."/>
            <person name="Rameau R."/>
            <person name="Ray V."/>
            <person name="Raymond C."/>
            <person name="Retta R."/>
            <person name="Richardson S."/>
            <person name="Rise C."/>
            <person name="Rodriguez J."/>
            <person name="Rogers J."/>
            <person name="Rogov P."/>
            <person name="Rutman M."/>
            <person name="Schupbach R."/>
            <person name="Seaman C."/>
            <person name="Settipalli S."/>
            <person name="Sharpe T."/>
            <person name="Sheridan J."/>
            <person name="Sherpa N."/>
            <person name="Shi J."/>
            <person name="Smirnov S."/>
            <person name="Smith C."/>
            <person name="Sougnez C."/>
            <person name="Spencer B."/>
            <person name="Stalker J."/>
            <person name="Stange-thomann N."/>
            <person name="Stavropoulos S."/>
            <person name="Stetson K."/>
            <person name="Stone C."/>
            <person name="Stone S."/>
            <person name="Stubbs M."/>
            <person name="Talamas J."/>
            <person name="Tchuinga P."/>
            <person name="Tenzing P."/>
            <person name="Tesfaye S."/>
            <person name="Theodore J."/>
            <person name="Thoulutsang Y."/>
            <person name="Topham K."/>
            <person name="Towey S."/>
            <person name="Tsamla T."/>
            <person name="Tsomo N."/>
            <person name="Vallee D."/>
            <person name="Vassiliev H."/>
            <person name="Venkataraman V."/>
            <person name="Vinson J."/>
            <person name="Vo A."/>
            <person name="Wade C."/>
            <person name="Wang S."/>
            <person name="Wangchuk T."/>
            <person name="Wangdi T."/>
            <person name="Whittaker C."/>
            <person name="Wilkinson J."/>
            <person name="Wu Y."/>
            <person name="Wyman D."/>
            <person name="Yadav S."/>
            <person name="Yang S."/>
            <person name="Yang X."/>
            <person name="Yeager S."/>
            <person name="Yee E."/>
            <person name="Young G."/>
            <person name="Zainoun J."/>
            <person name="Zembeck L."/>
            <person name="Zimmer A."/>
            <person name="Zody M."/>
            <person name="Lander E."/>
        </authorList>
    </citation>
    <scope>NUCLEOTIDE SEQUENCE [LARGE SCALE GENOMIC DNA]</scope>
</reference>
<name>H2YMY3_CIOSA</name>
<dbReference type="OMA" id="CSKDQAD"/>
<protein>
    <submittedName>
        <fullName evidence="2">Uncharacterized protein</fullName>
    </submittedName>
</protein>
<organism evidence="2 3">
    <name type="scientific">Ciona savignyi</name>
    <name type="common">Pacific transparent sea squirt</name>
    <dbReference type="NCBI Taxonomy" id="51511"/>
    <lineage>
        <taxon>Eukaryota</taxon>
        <taxon>Metazoa</taxon>
        <taxon>Chordata</taxon>
        <taxon>Tunicata</taxon>
        <taxon>Ascidiacea</taxon>
        <taxon>Phlebobranchia</taxon>
        <taxon>Cionidae</taxon>
        <taxon>Ciona</taxon>
    </lineage>
</organism>
<feature type="compositionally biased region" description="Basic residues" evidence="1">
    <location>
        <begin position="300"/>
        <end position="310"/>
    </location>
</feature>
<reference evidence="2" key="2">
    <citation type="submission" date="2025-08" db="UniProtKB">
        <authorList>
            <consortium name="Ensembl"/>
        </authorList>
    </citation>
    <scope>IDENTIFICATION</scope>
</reference>
<evidence type="ECO:0000313" key="3">
    <source>
        <dbReference type="Proteomes" id="UP000007875"/>
    </source>
</evidence>
<evidence type="ECO:0000313" key="2">
    <source>
        <dbReference type="Ensembl" id="ENSCSAVP00000006685.1"/>
    </source>
</evidence>